<reference evidence="4 5" key="1">
    <citation type="submission" date="2018-11" db="EMBL/GenBank/DDBJ databases">
        <title>Haplotype-resolved cattle genomes.</title>
        <authorList>
            <person name="Low W.Y."/>
            <person name="Tearle R."/>
            <person name="Bickhart D.M."/>
            <person name="Rosen B.D."/>
            <person name="Koren S."/>
            <person name="Rhie A."/>
            <person name="Hiendleder S."/>
            <person name="Phillippy A.M."/>
            <person name="Smith T.P.L."/>
            <person name="Williams J.L."/>
        </authorList>
    </citation>
    <scope>NUCLEOTIDE SEQUENCE [LARGE SCALE GENOMIC DNA]</scope>
</reference>
<dbReference type="PANTHER" id="PTHR47027:SF8">
    <property type="entry name" value="RIBONUCLEASE H"/>
    <property type="match status" value="1"/>
</dbReference>
<evidence type="ECO:0000313" key="5">
    <source>
        <dbReference type="Proteomes" id="UP000429181"/>
    </source>
</evidence>
<organism evidence="4 5">
    <name type="scientific">Bos indicus x Bos taurus</name>
    <name type="common">Hybrid cattle</name>
    <dbReference type="NCBI Taxonomy" id="30522"/>
    <lineage>
        <taxon>Eukaryota</taxon>
        <taxon>Metazoa</taxon>
        <taxon>Chordata</taxon>
        <taxon>Craniata</taxon>
        <taxon>Vertebrata</taxon>
        <taxon>Euteleostomi</taxon>
        <taxon>Mammalia</taxon>
        <taxon>Eutheria</taxon>
        <taxon>Laurasiatheria</taxon>
        <taxon>Artiodactyla</taxon>
        <taxon>Ruminantia</taxon>
        <taxon>Pecora</taxon>
        <taxon>Bovidae</taxon>
        <taxon>Bovinae</taxon>
        <taxon>Bos</taxon>
    </lineage>
</organism>
<proteinExistence type="predicted"/>
<name>A0A4W2FZW5_BOBOX</name>
<dbReference type="CDD" id="cd01650">
    <property type="entry name" value="RT_nLTR_like"/>
    <property type="match status" value="1"/>
</dbReference>
<evidence type="ECO:0000259" key="3">
    <source>
        <dbReference type="PROSITE" id="PS50878"/>
    </source>
</evidence>
<dbReference type="GeneTree" id="ENSGT01140000282489"/>
<dbReference type="Proteomes" id="UP000429181">
    <property type="component" value="Chromosome 28"/>
</dbReference>
<feature type="compositionally biased region" description="Basic residues" evidence="2">
    <location>
        <begin position="1"/>
        <end position="16"/>
    </location>
</feature>
<protein>
    <recommendedName>
        <fullName evidence="1">RNA-directed DNA polymerase</fullName>
        <ecNumber evidence="1">2.7.7.49</ecNumber>
    </recommendedName>
</protein>
<reference evidence="4" key="2">
    <citation type="submission" date="2025-08" db="UniProtKB">
        <authorList>
            <consortium name="Ensembl"/>
        </authorList>
    </citation>
    <scope>IDENTIFICATION</scope>
</reference>
<feature type="region of interest" description="Disordered" evidence="2">
    <location>
        <begin position="1"/>
        <end position="22"/>
    </location>
</feature>
<dbReference type="Ensembl" id="ENSBIXT00005020587.1">
    <property type="protein sequence ID" value="ENSBIXP00005011607.1"/>
    <property type="gene ID" value="ENSBIXG00005015987.1"/>
</dbReference>
<dbReference type="PANTHER" id="PTHR47027">
    <property type="entry name" value="REVERSE TRANSCRIPTASE DOMAIN-CONTAINING PROTEIN"/>
    <property type="match status" value="1"/>
</dbReference>
<dbReference type="AlphaFoldDB" id="A0A4W2FZW5"/>
<evidence type="ECO:0000256" key="2">
    <source>
        <dbReference type="SAM" id="MobiDB-lite"/>
    </source>
</evidence>
<dbReference type="InterPro" id="IPR000477">
    <property type="entry name" value="RT_dom"/>
</dbReference>
<sequence length="485" mass="55113">MSGSVRPHRQQPTRLRHPWDSPGKNTGVGCHFLLQCMKVKSESEVAQSCPTLRDPMDRSLPGSSVHGIFQARVLEWGAIAFSLINCSQQNKYKSHTSKGDQNLTEAEDIKKSRQEYTEELHKKDLHDPDNHDGEITDLEPDILECEVKWALESITTNKASGGDGIPVELFQILKDDAVKVLHSICQQICKTQQWPQDRKRSVFISIPKKGNAKECSNYRTIALISHASKVMLKILQARLQQYVNHELPDVQAGFRKGRGTRDQIANICWIMEKAKEFQKNIYFCFIDYAKAFDCVDHNKLWKILKEMGIPQHLISLLRNLYAGQEATVRIGHGTTDWFQIGKGVRQGCILSPCLFNLYAEYIMRNAGLEETQTGIKIARRNINNLRYTDDTTLMAKCEESEEELKSLLMKVKEESEKVGLKLNIQKTKITASGPTTSWEVDGETVLDFIFLGSKITTDGDCSHEIKRRLLLGRKVMTNLDSLFKS</sequence>
<feature type="region of interest" description="Disordered" evidence="2">
    <location>
        <begin position="113"/>
        <end position="133"/>
    </location>
</feature>
<dbReference type="SUPFAM" id="SSF56672">
    <property type="entry name" value="DNA/RNA polymerases"/>
    <property type="match status" value="1"/>
</dbReference>
<accession>A0A4W2FZW5</accession>
<feature type="domain" description="Reverse transcriptase" evidence="3">
    <location>
        <begin position="187"/>
        <end position="455"/>
    </location>
</feature>
<dbReference type="PROSITE" id="PS50878">
    <property type="entry name" value="RT_POL"/>
    <property type="match status" value="1"/>
</dbReference>
<dbReference type="InterPro" id="IPR043502">
    <property type="entry name" value="DNA/RNA_pol_sf"/>
</dbReference>
<dbReference type="GO" id="GO:0003964">
    <property type="term" value="F:RNA-directed DNA polymerase activity"/>
    <property type="evidence" value="ECO:0007669"/>
    <property type="project" value="UniProtKB-EC"/>
</dbReference>
<dbReference type="EC" id="2.7.7.49" evidence="1"/>
<dbReference type="Pfam" id="PF00078">
    <property type="entry name" value="RVT_1"/>
    <property type="match status" value="1"/>
</dbReference>
<evidence type="ECO:0000256" key="1">
    <source>
        <dbReference type="ARBA" id="ARBA00012493"/>
    </source>
</evidence>
<evidence type="ECO:0000313" key="4">
    <source>
        <dbReference type="Ensembl" id="ENSBIXP00005011607.1"/>
    </source>
</evidence>